<sequence>MKRTVSDTDKQAAGANGHAGGLDDGPQEIHDRARSRSIKWDEANLEENDKIKAELKPVKINEPKTPYHGPLDMDGLPDEEETDMAPLTLEEAPSANGRSLSRSPRSGDGAGEEGAGGGASARRSVSQDTSASSWSNWSTEDSEAESSAHKRRRFQLLRREHYDMRQALAKGKQLAEKDLKTAEEAGGEGEMGESGEGHQKPSETP</sequence>
<feature type="region of interest" description="Disordered" evidence="1">
    <location>
        <begin position="1"/>
        <end position="152"/>
    </location>
</feature>
<feature type="compositionally biased region" description="Basic and acidic residues" evidence="1">
    <location>
        <begin position="173"/>
        <end position="183"/>
    </location>
</feature>
<dbReference type="EMBL" id="JALJOU010000075">
    <property type="protein sequence ID" value="KAK9825383.1"/>
    <property type="molecule type" value="Genomic_DNA"/>
</dbReference>
<protein>
    <recommendedName>
        <fullName evidence="4">Protein phosphatase inhibitor 2</fullName>
    </recommendedName>
</protein>
<gene>
    <name evidence="2" type="ORF">WJX81_007163</name>
</gene>
<feature type="compositionally biased region" description="Polar residues" evidence="1">
    <location>
        <begin position="126"/>
        <end position="139"/>
    </location>
</feature>
<feature type="compositionally biased region" description="Basic and acidic residues" evidence="1">
    <location>
        <begin position="195"/>
        <end position="205"/>
    </location>
</feature>
<proteinExistence type="predicted"/>
<comment type="caution">
    <text evidence="2">The sequence shown here is derived from an EMBL/GenBank/DDBJ whole genome shotgun (WGS) entry which is preliminary data.</text>
</comment>
<dbReference type="AlphaFoldDB" id="A0AAW1QVP1"/>
<feature type="compositionally biased region" description="Gly residues" evidence="1">
    <location>
        <begin position="108"/>
        <end position="119"/>
    </location>
</feature>
<evidence type="ECO:0008006" key="4">
    <source>
        <dbReference type="Google" id="ProtNLM"/>
    </source>
</evidence>
<dbReference type="Proteomes" id="UP001445335">
    <property type="component" value="Unassembled WGS sequence"/>
</dbReference>
<dbReference type="GO" id="GO:0009966">
    <property type="term" value="P:regulation of signal transduction"/>
    <property type="evidence" value="ECO:0007669"/>
    <property type="project" value="InterPro"/>
</dbReference>
<evidence type="ECO:0000256" key="1">
    <source>
        <dbReference type="SAM" id="MobiDB-lite"/>
    </source>
</evidence>
<reference evidence="2 3" key="1">
    <citation type="journal article" date="2024" name="Nat. Commun.">
        <title>Phylogenomics reveals the evolutionary origins of lichenization in chlorophyte algae.</title>
        <authorList>
            <person name="Puginier C."/>
            <person name="Libourel C."/>
            <person name="Otte J."/>
            <person name="Skaloud P."/>
            <person name="Haon M."/>
            <person name="Grisel S."/>
            <person name="Petersen M."/>
            <person name="Berrin J.G."/>
            <person name="Delaux P.M."/>
            <person name="Dal Grande F."/>
            <person name="Keller J."/>
        </authorList>
    </citation>
    <scope>NUCLEOTIDE SEQUENCE [LARGE SCALE GENOMIC DNA]</scope>
    <source>
        <strain evidence="2 3">SAG 245.80</strain>
    </source>
</reference>
<feature type="compositionally biased region" description="Basic and acidic residues" evidence="1">
    <location>
        <begin position="1"/>
        <end position="10"/>
    </location>
</feature>
<feature type="compositionally biased region" description="Basic and acidic residues" evidence="1">
    <location>
        <begin position="27"/>
        <end position="62"/>
    </location>
</feature>
<accession>A0AAW1QVP1</accession>
<dbReference type="Pfam" id="PF04979">
    <property type="entry name" value="IPP-2"/>
    <property type="match status" value="1"/>
</dbReference>
<dbReference type="GO" id="GO:0004864">
    <property type="term" value="F:protein phosphatase inhibitor activity"/>
    <property type="evidence" value="ECO:0007669"/>
    <property type="project" value="InterPro"/>
</dbReference>
<organism evidence="2 3">
    <name type="scientific">Elliptochloris bilobata</name>
    <dbReference type="NCBI Taxonomy" id="381761"/>
    <lineage>
        <taxon>Eukaryota</taxon>
        <taxon>Viridiplantae</taxon>
        <taxon>Chlorophyta</taxon>
        <taxon>core chlorophytes</taxon>
        <taxon>Trebouxiophyceae</taxon>
        <taxon>Trebouxiophyceae incertae sedis</taxon>
        <taxon>Elliptochloris clade</taxon>
        <taxon>Elliptochloris</taxon>
    </lineage>
</organism>
<feature type="region of interest" description="Disordered" evidence="1">
    <location>
        <begin position="168"/>
        <end position="205"/>
    </location>
</feature>
<evidence type="ECO:0000313" key="3">
    <source>
        <dbReference type="Proteomes" id="UP001445335"/>
    </source>
</evidence>
<keyword evidence="3" id="KW-1185">Reference proteome</keyword>
<evidence type="ECO:0000313" key="2">
    <source>
        <dbReference type="EMBL" id="KAK9825383.1"/>
    </source>
</evidence>
<name>A0AAW1QVP1_9CHLO</name>
<dbReference type="InterPro" id="IPR007062">
    <property type="entry name" value="PPI-2"/>
</dbReference>
<dbReference type="PANTHER" id="PTHR12398:SF20">
    <property type="entry name" value="PROTEIN PHOSPHATASE 1 REGULATORY INHIBITOR SUBUNIT 2"/>
    <property type="match status" value="1"/>
</dbReference>
<dbReference type="PANTHER" id="PTHR12398">
    <property type="entry name" value="PROTEIN PHOSPHATASE INHIBITOR"/>
    <property type="match status" value="1"/>
</dbReference>